<comment type="catalytic activity">
    <reaction evidence="15">
        <text>a 1,2-diacyl-sn-glycero-3-phospho-L-serine(in) = a 1,2-diacyl-sn-glycero-3-phospho-L-serine(out)</text>
        <dbReference type="Rhea" id="RHEA:38663"/>
        <dbReference type="ChEBI" id="CHEBI:57262"/>
    </reaction>
</comment>
<dbReference type="OrthoDB" id="2020634at2759"/>
<dbReference type="GO" id="GO:0000422">
    <property type="term" value="P:autophagy of mitochondrion"/>
    <property type="evidence" value="ECO:0007669"/>
    <property type="project" value="TreeGrafter"/>
</dbReference>
<sequence>MASNFFSRLAPASGQRSFYEELRARNDDIDVEDHAAFALDEENLNHQFHDDDIDPDTLAVENSRMTTLTSDARAGRRTNKTRSAQAQEAEAWGLQDDEGDNDVPASLLVEHHAPETMNRPGRQGTKKMPSKSGPVPGPSTRRNQTQWETTQNQQRLHHDEPLPTNLLRKRGEPNRIVGSVVTGTAKQKAMWRWANVTNLDIFMQDVYDYYQGNGMWCILLDRVLHLVEAGFIVVLLTFLTQCVNYSKIPTSKTMDQILVPQCTKKMSGLWNFGLWIFVFYFIWKAIQIPLDMRRLLTIRGFYIHLLGIPEHDMQTVSWQDVVAHIMSLRDQNPKTASHLTAQQRKWLGSQSKERLDAHDIANRLMRRENFLIALINKDVLDLSIPLPLFSGRQFLSRLLEWTLNFSIMDFVFDERGQVNQEFLKADRRGQLSQKLRARFLFAGVMTLMIAPFMAGYLFIMHFLTYFHEYHKNPSALGSRAYTPLAEWKFREFNELPHIFQERLNMSYPFATRYLDQFPKEITARLARTVAFIAGALATVLAIATMVDPDLFLGFEITHDRTALFYLTIFAGAWAFARGMVPEENTVFEPEYALRQVIEYTHHQPDHWKGSLHSYEVKREFATLYKNKLVIFLEELVSILIAPLILSISLPRSSDQIVDFFREFTIHVDGLGYVCSFAVFDFKKGAGHPKKAADIREDYYSTKHGKMAASFYGFLDNYVVNPKTGIPGHLPPGVRHQFQPPPAFPGLQSPTLAADMATSRMGRSELGRARSRAPAGGGSSQAGRTPRFGGQAPPAPSPMASILLDPHNQPPASSLGKSIHRGARQGKQGGGATAYDGGIIEEGLEEGVDDGETTRQDEEEAYESGHGLDESAWQASPGQALGRDNSTIEEGNGEVGVLGLMYQFQREMNNVR</sequence>
<comment type="catalytic activity">
    <reaction evidence="18">
        <text>a 1,2-diacyl-sn-glycero-3-phosphocholine(in) = a 1,2-diacyl-sn-glycero-3-phosphocholine(out)</text>
        <dbReference type="Rhea" id="RHEA:38571"/>
        <dbReference type="ChEBI" id="CHEBI:57643"/>
    </reaction>
</comment>
<evidence type="ECO:0000313" key="21">
    <source>
        <dbReference type="EMBL" id="ROV89349.1"/>
    </source>
</evidence>
<protein>
    <recommendedName>
        <fullName evidence="6 19">Autophagy-related protein 9</fullName>
    </recommendedName>
</protein>
<dbReference type="GO" id="GO:0005776">
    <property type="term" value="C:autophagosome"/>
    <property type="evidence" value="ECO:0007669"/>
    <property type="project" value="TreeGrafter"/>
</dbReference>
<comment type="subcellular location">
    <subcellularLocation>
        <location evidence="1">Cytoplasmic vesicle membrane</location>
        <topology evidence="1">Multi-pass membrane protein</topology>
    </subcellularLocation>
    <subcellularLocation>
        <location evidence="2">Endoplasmic reticulum membrane</location>
        <topology evidence="2">Multi-pass membrane protein</topology>
    </subcellularLocation>
    <subcellularLocation>
        <location evidence="4">Golgi apparatus membrane</location>
        <topology evidence="4">Multi-pass membrane protein</topology>
    </subcellularLocation>
    <subcellularLocation>
        <location evidence="3 19">Preautophagosomal structure membrane</location>
        <topology evidence="3 19">Multi-pass membrane protein</topology>
    </subcellularLocation>
</comment>
<dbReference type="GO" id="GO:0005789">
    <property type="term" value="C:endoplasmic reticulum membrane"/>
    <property type="evidence" value="ECO:0007669"/>
    <property type="project" value="UniProtKB-SubCell"/>
</dbReference>
<accession>A0A423VEC3</accession>
<feature type="transmembrane region" description="Helical" evidence="19">
    <location>
        <begin position="628"/>
        <end position="649"/>
    </location>
</feature>
<comment type="catalytic activity">
    <reaction evidence="16">
        <text>a 1,2-diacyl-sn-glycero-3-phosphoethanolamine(in) = a 1,2-diacyl-sn-glycero-3-phosphoethanolamine(out)</text>
        <dbReference type="Rhea" id="RHEA:38895"/>
        <dbReference type="ChEBI" id="CHEBI:64612"/>
    </reaction>
</comment>
<evidence type="ECO:0000256" key="13">
    <source>
        <dbReference type="ARBA" id="ARBA00023136"/>
    </source>
</evidence>
<feature type="region of interest" description="Disordered" evidence="20">
    <location>
        <begin position="66"/>
        <end position="168"/>
    </location>
</feature>
<dbReference type="GO" id="GO:0034497">
    <property type="term" value="P:protein localization to phagophore assembly site"/>
    <property type="evidence" value="ECO:0007669"/>
    <property type="project" value="TreeGrafter"/>
</dbReference>
<name>A0A423VEC3_9PEZI</name>
<dbReference type="Pfam" id="PF04109">
    <property type="entry name" value="ATG9"/>
    <property type="match status" value="1"/>
</dbReference>
<evidence type="ECO:0000256" key="7">
    <source>
        <dbReference type="ARBA" id="ARBA00022448"/>
    </source>
</evidence>
<evidence type="ECO:0000256" key="16">
    <source>
        <dbReference type="ARBA" id="ARBA00024615"/>
    </source>
</evidence>
<dbReference type="GO" id="GO:0000139">
    <property type="term" value="C:Golgi membrane"/>
    <property type="evidence" value="ECO:0007669"/>
    <property type="project" value="UniProtKB-SubCell"/>
</dbReference>
<keyword evidence="8 19" id="KW-0812">Transmembrane</keyword>
<dbReference type="GO" id="GO:0034727">
    <property type="term" value="P:piecemeal microautophagy of the nucleus"/>
    <property type="evidence" value="ECO:0007669"/>
    <property type="project" value="TreeGrafter"/>
</dbReference>
<gene>
    <name evidence="21" type="ORF">VMCG_09629</name>
</gene>
<evidence type="ECO:0000256" key="9">
    <source>
        <dbReference type="ARBA" id="ARBA00022989"/>
    </source>
</evidence>
<feature type="region of interest" description="Disordered" evidence="20">
    <location>
        <begin position="760"/>
        <end position="890"/>
    </location>
</feature>
<comment type="catalytic activity">
    <reaction evidence="17">
        <text>a 1,2-diacyl-sn-glycero-3-phospho-(1D-myo-inositol-3-phosphate)(in) = a 1,2-diacyl-sn-glycero-3-phospho-(1D-myo-inositol-3-phosphate)(out)</text>
        <dbReference type="Rhea" id="RHEA:67920"/>
        <dbReference type="ChEBI" id="CHEBI:58088"/>
    </reaction>
</comment>
<feature type="transmembrane region" description="Helical" evidence="19">
    <location>
        <begin position="268"/>
        <end position="286"/>
    </location>
</feature>
<dbReference type="STRING" id="356882.A0A423VEC3"/>
<evidence type="ECO:0000256" key="6">
    <source>
        <dbReference type="ARBA" id="ARBA00018074"/>
    </source>
</evidence>
<keyword evidence="12 19" id="KW-0445">Lipid transport</keyword>
<comment type="function">
    <text evidence="19">Phospholipid scramblase involved in autophagy. Cycles between the preautophagosomal structure/phagophore assembly site (PAS) and the cytoplasmic vesicle pool and supplies membrane for the growing autophagosome. Lipid scramblase activity plays a key role in preautophagosomal structure/phagophore assembly by distributing the phospholipids that arrive through ATG2 from the cytoplasmic to the luminal leaflet of the bilayer, thereby driving autophagosomal membrane expansion.</text>
</comment>
<evidence type="ECO:0000256" key="4">
    <source>
        <dbReference type="ARBA" id="ARBA00004653"/>
    </source>
</evidence>
<dbReference type="EMBL" id="LKEA01000071">
    <property type="protein sequence ID" value="ROV89349.1"/>
    <property type="molecule type" value="Genomic_DNA"/>
</dbReference>
<feature type="transmembrane region" description="Helical" evidence="19">
    <location>
        <begin position="562"/>
        <end position="580"/>
    </location>
</feature>
<evidence type="ECO:0000256" key="17">
    <source>
        <dbReference type="ARBA" id="ARBA00024621"/>
    </source>
</evidence>
<evidence type="ECO:0000256" key="8">
    <source>
        <dbReference type="ARBA" id="ARBA00022692"/>
    </source>
</evidence>
<evidence type="ECO:0000256" key="14">
    <source>
        <dbReference type="ARBA" id="ARBA00023329"/>
    </source>
</evidence>
<keyword evidence="22" id="KW-1185">Reference proteome</keyword>
<dbReference type="PANTHER" id="PTHR13038:SF10">
    <property type="entry name" value="AUTOPHAGY-RELATED PROTEIN 9"/>
    <property type="match status" value="1"/>
</dbReference>
<dbReference type="GO" id="GO:0034045">
    <property type="term" value="C:phagophore assembly site membrane"/>
    <property type="evidence" value="ECO:0007669"/>
    <property type="project" value="UniProtKB-SubCell"/>
</dbReference>
<feature type="transmembrane region" description="Helical" evidence="19">
    <location>
        <begin position="223"/>
        <end position="248"/>
    </location>
</feature>
<evidence type="ECO:0000256" key="5">
    <source>
        <dbReference type="ARBA" id="ARBA00006185"/>
    </source>
</evidence>
<dbReference type="InterPro" id="IPR007241">
    <property type="entry name" value="Autophagy-rel_prot_9"/>
</dbReference>
<keyword evidence="13 19" id="KW-0472">Membrane</keyword>
<feature type="transmembrane region" description="Helical" evidence="19">
    <location>
        <begin position="529"/>
        <end position="550"/>
    </location>
</feature>
<proteinExistence type="inferred from homology"/>
<evidence type="ECO:0000256" key="12">
    <source>
        <dbReference type="ARBA" id="ARBA00023055"/>
    </source>
</evidence>
<feature type="compositionally biased region" description="Low complexity" evidence="20">
    <location>
        <begin position="140"/>
        <end position="154"/>
    </location>
</feature>
<dbReference type="Proteomes" id="UP000283895">
    <property type="component" value="Unassembled WGS sequence"/>
</dbReference>
<dbReference type="PANTHER" id="PTHR13038">
    <property type="entry name" value="APG9 AUTOPHAGY 9"/>
    <property type="match status" value="1"/>
</dbReference>
<keyword evidence="11" id="KW-0333">Golgi apparatus</keyword>
<evidence type="ECO:0000256" key="11">
    <source>
        <dbReference type="ARBA" id="ARBA00023034"/>
    </source>
</evidence>
<evidence type="ECO:0000256" key="10">
    <source>
        <dbReference type="ARBA" id="ARBA00023006"/>
    </source>
</evidence>
<feature type="transmembrane region" description="Helical" evidence="19">
    <location>
        <begin position="437"/>
        <end position="459"/>
    </location>
</feature>
<evidence type="ECO:0000256" key="15">
    <source>
        <dbReference type="ARBA" id="ARBA00024479"/>
    </source>
</evidence>
<dbReference type="GO" id="GO:0030659">
    <property type="term" value="C:cytoplasmic vesicle membrane"/>
    <property type="evidence" value="ECO:0007669"/>
    <property type="project" value="UniProtKB-SubCell"/>
</dbReference>
<evidence type="ECO:0000313" key="22">
    <source>
        <dbReference type="Proteomes" id="UP000283895"/>
    </source>
</evidence>
<dbReference type="GO" id="GO:0006869">
    <property type="term" value="P:lipid transport"/>
    <property type="evidence" value="ECO:0007669"/>
    <property type="project" value="UniProtKB-KW"/>
</dbReference>
<evidence type="ECO:0000256" key="1">
    <source>
        <dbReference type="ARBA" id="ARBA00004439"/>
    </source>
</evidence>
<evidence type="ECO:0000256" key="18">
    <source>
        <dbReference type="ARBA" id="ARBA00024631"/>
    </source>
</evidence>
<keyword evidence="7 19" id="KW-0813">Transport</keyword>
<evidence type="ECO:0000256" key="2">
    <source>
        <dbReference type="ARBA" id="ARBA00004477"/>
    </source>
</evidence>
<dbReference type="AlphaFoldDB" id="A0A423VEC3"/>
<reference evidence="21 22" key="1">
    <citation type="submission" date="2015-09" db="EMBL/GenBank/DDBJ databases">
        <title>Host preference determinants of Valsa canker pathogens revealed by comparative genomics.</title>
        <authorList>
            <person name="Yin Z."/>
            <person name="Huang L."/>
        </authorList>
    </citation>
    <scope>NUCLEOTIDE SEQUENCE [LARGE SCALE GENOMIC DNA]</scope>
    <source>
        <strain evidence="21 22">03-1</strain>
    </source>
</reference>
<feature type="compositionally biased region" description="Acidic residues" evidence="20">
    <location>
        <begin position="841"/>
        <end position="861"/>
    </location>
</feature>
<organism evidence="21 22">
    <name type="scientific">Cytospora schulzeri</name>
    <dbReference type="NCBI Taxonomy" id="448051"/>
    <lineage>
        <taxon>Eukaryota</taxon>
        <taxon>Fungi</taxon>
        <taxon>Dikarya</taxon>
        <taxon>Ascomycota</taxon>
        <taxon>Pezizomycotina</taxon>
        <taxon>Sordariomycetes</taxon>
        <taxon>Sordariomycetidae</taxon>
        <taxon>Diaporthales</taxon>
        <taxon>Cytosporaceae</taxon>
        <taxon>Cytospora</taxon>
    </lineage>
</organism>
<comment type="caution">
    <text evidence="21">The sequence shown here is derived from an EMBL/GenBank/DDBJ whole genome shotgun (WGS) entry which is preliminary data.</text>
</comment>
<evidence type="ECO:0000256" key="3">
    <source>
        <dbReference type="ARBA" id="ARBA00004511"/>
    </source>
</evidence>
<dbReference type="GO" id="GO:0061709">
    <property type="term" value="P:reticulophagy"/>
    <property type="evidence" value="ECO:0007669"/>
    <property type="project" value="TreeGrafter"/>
</dbReference>
<keyword evidence="10 19" id="KW-0072">Autophagy</keyword>
<evidence type="ECO:0000256" key="19">
    <source>
        <dbReference type="RuleBase" id="RU364027"/>
    </source>
</evidence>
<comment type="similarity">
    <text evidence="5 19">Belongs to the ATG9 family.</text>
</comment>
<evidence type="ECO:0000256" key="20">
    <source>
        <dbReference type="SAM" id="MobiDB-lite"/>
    </source>
</evidence>
<keyword evidence="14" id="KW-0968">Cytoplasmic vesicle</keyword>
<keyword evidence="9 19" id="KW-1133">Transmembrane helix</keyword>